<dbReference type="GO" id="GO:0004458">
    <property type="term" value="F:D-lactate dehydrogenase (cytochrome) activity"/>
    <property type="evidence" value="ECO:0007669"/>
    <property type="project" value="UniProtKB-EC"/>
</dbReference>
<dbReference type="InterPro" id="IPR016167">
    <property type="entry name" value="FAD-bd_PCMH_sub1"/>
</dbReference>
<feature type="domain" description="FAD-binding PCMH-type" evidence="11">
    <location>
        <begin position="149"/>
        <end position="390"/>
    </location>
</feature>
<dbReference type="PROSITE" id="PS00198">
    <property type="entry name" value="4FE4S_FER_1"/>
    <property type="match status" value="1"/>
</dbReference>
<evidence type="ECO:0000256" key="5">
    <source>
        <dbReference type="ARBA" id="ARBA00022827"/>
    </source>
</evidence>
<gene>
    <name evidence="12" type="primary">GLYD1</name>
    <name evidence="12" type="ORF">CHLNCDRAFT_29307</name>
</gene>
<dbReference type="OrthoDB" id="5332616at2759"/>
<dbReference type="InterPro" id="IPR017900">
    <property type="entry name" value="4Fe4S_Fe_S_CS"/>
</dbReference>
<dbReference type="InterPro" id="IPR006094">
    <property type="entry name" value="Oxid_FAD_bind_N"/>
</dbReference>
<dbReference type="RefSeq" id="XP_005852216.1">
    <property type="nucleotide sequence ID" value="XM_005852154.1"/>
</dbReference>
<dbReference type="SUPFAM" id="SSF56176">
    <property type="entry name" value="FAD-binding/transporter-associated domain-like"/>
    <property type="match status" value="1"/>
</dbReference>
<evidence type="ECO:0000256" key="6">
    <source>
        <dbReference type="ARBA" id="ARBA00022946"/>
    </source>
</evidence>
<evidence type="ECO:0000259" key="11">
    <source>
        <dbReference type="PROSITE" id="PS51387"/>
    </source>
</evidence>
<comment type="cofactor">
    <cofactor evidence="1">
        <name>FAD</name>
        <dbReference type="ChEBI" id="CHEBI:57692"/>
    </cofactor>
</comment>
<evidence type="ECO:0000256" key="2">
    <source>
        <dbReference type="ARBA" id="ARBA00004173"/>
    </source>
</evidence>
<dbReference type="Pfam" id="PF02913">
    <property type="entry name" value="FAD-oxidase_C"/>
    <property type="match status" value="1"/>
</dbReference>
<evidence type="ECO:0000259" key="10">
    <source>
        <dbReference type="PROSITE" id="PS51379"/>
    </source>
</evidence>
<keyword evidence="7" id="KW-0560">Oxidoreductase</keyword>
<dbReference type="Gene3D" id="1.10.1060.10">
    <property type="entry name" value="Alpha-helical ferredoxin"/>
    <property type="match status" value="1"/>
</dbReference>
<feature type="domain" description="4Fe-4S ferredoxin-type" evidence="10">
    <location>
        <begin position="669"/>
        <end position="700"/>
    </location>
</feature>
<evidence type="ECO:0000256" key="1">
    <source>
        <dbReference type="ARBA" id="ARBA00001974"/>
    </source>
</evidence>
<dbReference type="InterPro" id="IPR016166">
    <property type="entry name" value="FAD-bd_PCMH"/>
</dbReference>
<keyword evidence="4" id="KW-0285">Flavoprotein</keyword>
<dbReference type="InterPro" id="IPR016164">
    <property type="entry name" value="FAD-linked_Oxase-like_C"/>
</dbReference>
<dbReference type="STRING" id="554065.E1Z356"/>
<dbReference type="GO" id="GO:0051536">
    <property type="term" value="F:iron-sulfur cluster binding"/>
    <property type="evidence" value="ECO:0007669"/>
    <property type="project" value="InterPro"/>
</dbReference>
<dbReference type="InterPro" id="IPR036318">
    <property type="entry name" value="FAD-bd_PCMH-like_sf"/>
</dbReference>
<dbReference type="Pfam" id="PF13183">
    <property type="entry name" value="Fer4_8"/>
    <property type="match status" value="1"/>
</dbReference>
<keyword evidence="5" id="KW-0274">FAD</keyword>
<dbReference type="InterPro" id="IPR004113">
    <property type="entry name" value="FAD-bd_oxidored_4_C"/>
</dbReference>
<dbReference type="EC" id="1.1.2.4" evidence="9"/>
<dbReference type="GO" id="GO:0071949">
    <property type="term" value="F:FAD binding"/>
    <property type="evidence" value="ECO:0007669"/>
    <property type="project" value="InterPro"/>
</dbReference>
<dbReference type="Gene3D" id="3.30.465.10">
    <property type="match status" value="1"/>
</dbReference>
<keyword evidence="13" id="KW-1185">Reference proteome</keyword>
<dbReference type="Gene3D" id="3.30.70.2740">
    <property type="match status" value="1"/>
</dbReference>
<organism evidence="13">
    <name type="scientific">Chlorella variabilis</name>
    <name type="common">Green alga</name>
    <dbReference type="NCBI Taxonomy" id="554065"/>
    <lineage>
        <taxon>Eukaryota</taxon>
        <taxon>Viridiplantae</taxon>
        <taxon>Chlorophyta</taxon>
        <taxon>core chlorophytes</taxon>
        <taxon>Trebouxiophyceae</taxon>
        <taxon>Chlorellales</taxon>
        <taxon>Chlorellaceae</taxon>
        <taxon>Chlorella clade</taxon>
        <taxon>Chlorella</taxon>
    </lineage>
</organism>
<evidence type="ECO:0000313" key="12">
    <source>
        <dbReference type="EMBL" id="EFN60114.1"/>
    </source>
</evidence>
<proteinExistence type="inferred from homology"/>
<dbReference type="EMBL" id="GL433835">
    <property type="protein sequence ID" value="EFN60114.1"/>
    <property type="molecule type" value="Genomic_DNA"/>
</dbReference>
<dbReference type="InParanoid" id="E1Z356"/>
<dbReference type="PROSITE" id="PS51387">
    <property type="entry name" value="FAD_PCMH"/>
    <property type="match status" value="1"/>
</dbReference>
<dbReference type="AlphaFoldDB" id="E1Z356"/>
<evidence type="ECO:0000256" key="7">
    <source>
        <dbReference type="ARBA" id="ARBA00023002"/>
    </source>
</evidence>
<dbReference type="SUPFAM" id="SSF55103">
    <property type="entry name" value="FAD-linked oxidases, C-terminal domain"/>
    <property type="match status" value="1"/>
</dbReference>
<comment type="subcellular location">
    <subcellularLocation>
        <location evidence="2">Mitochondrion</location>
    </subcellularLocation>
</comment>
<dbReference type="GO" id="GO:0005739">
    <property type="term" value="C:mitochondrion"/>
    <property type="evidence" value="ECO:0007669"/>
    <property type="project" value="UniProtKB-SubCell"/>
</dbReference>
<name>E1Z356_CHLVA</name>
<evidence type="ECO:0000313" key="13">
    <source>
        <dbReference type="Proteomes" id="UP000008141"/>
    </source>
</evidence>
<dbReference type="FunFam" id="1.10.1060.10:FF:000019">
    <property type="entry name" value="Oxidoreductase/iron-sulfur cluster-binding protein"/>
    <property type="match status" value="1"/>
</dbReference>
<keyword evidence="8" id="KW-0496">Mitochondrion</keyword>
<protein>
    <recommendedName>
        <fullName evidence="9">D-lactate dehydrogenase (cytochrome)</fullName>
        <ecNumber evidence="9">1.1.2.4</ecNumber>
    </recommendedName>
</protein>
<dbReference type="Pfam" id="PF01565">
    <property type="entry name" value="FAD_binding_4"/>
    <property type="match status" value="1"/>
</dbReference>
<dbReference type="PANTHER" id="PTHR11748:SF111">
    <property type="entry name" value="D-LACTATE DEHYDROGENASE, MITOCHONDRIAL-RELATED"/>
    <property type="match status" value="1"/>
</dbReference>
<dbReference type="InterPro" id="IPR009051">
    <property type="entry name" value="Helical_ferredxn"/>
</dbReference>
<dbReference type="OMA" id="CCGVEQN"/>
<dbReference type="Gene3D" id="3.30.43.10">
    <property type="entry name" value="Uridine Diphospho-n-acetylenolpyruvylglucosamine Reductase, domain 2"/>
    <property type="match status" value="1"/>
</dbReference>
<dbReference type="Proteomes" id="UP000008141">
    <property type="component" value="Unassembled WGS sequence"/>
</dbReference>
<accession>E1Z356</accession>
<keyword evidence="6" id="KW-0809">Transit peptide</keyword>
<dbReference type="PANTHER" id="PTHR11748">
    <property type="entry name" value="D-LACTATE DEHYDROGENASE"/>
    <property type="match status" value="1"/>
</dbReference>
<dbReference type="SUPFAM" id="SSF46548">
    <property type="entry name" value="alpha-helical ferredoxin"/>
    <property type="match status" value="1"/>
</dbReference>
<dbReference type="InterPro" id="IPR016169">
    <property type="entry name" value="FAD-bd_PCMH_sub2"/>
</dbReference>
<evidence type="ECO:0000256" key="3">
    <source>
        <dbReference type="ARBA" id="ARBA00008000"/>
    </source>
</evidence>
<dbReference type="InterPro" id="IPR017896">
    <property type="entry name" value="4Fe4S_Fe-S-bd"/>
</dbReference>
<dbReference type="GO" id="GO:1903457">
    <property type="term" value="P:lactate catabolic process"/>
    <property type="evidence" value="ECO:0007669"/>
    <property type="project" value="TreeGrafter"/>
</dbReference>
<evidence type="ECO:0000256" key="8">
    <source>
        <dbReference type="ARBA" id="ARBA00023128"/>
    </source>
</evidence>
<evidence type="ECO:0000256" key="9">
    <source>
        <dbReference type="ARBA" id="ARBA00038897"/>
    </source>
</evidence>
<dbReference type="GeneID" id="17359523"/>
<evidence type="ECO:0000256" key="4">
    <source>
        <dbReference type="ARBA" id="ARBA00022630"/>
    </source>
</evidence>
<dbReference type="InterPro" id="IPR016171">
    <property type="entry name" value="Vanillyl_alc_oxidase_C-sub2"/>
</dbReference>
<comment type="similarity">
    <text evidence="3">Belongs to the FAD-binding oxidoreductase/transferase type 4 family.</text>
</comment>
<reference evidence="12 13" key="1">
    <citation type="journal article" date="2010" name="Plant Cell">
        <title>The Chlorella variabilis NC64A genome reveals adaptation to photosymbiosis, coevolution with viruses, and cryptic sex.</title>
        <authorList>
            <person name="Blanc G."/>
            <person name="Duncan G."/>
            <person name="Agarkova I."/>
            <person name="Borodovsky M."/>
            <person name="Gurnon J."/>
            <person name="Kuo A."/>
            <person name="Lindquist E."/>
            <person name="Lucas S."/>
            <person name="Pangilinan J."/>
            <person name="Polle J."/>
            <person name="Salamov A."/>
            <person name="Terry A."/>
            <person name="Yamada T."/>
            <person name="Dunigan D.D."/>
            <person name="Grigoriev I.V."/>
            <person name="Claverie J.M."/>
            <person name="Van Etten J.L."/>
        </authorList>
    </citation>
    <scope>NUCLEOTIDE SEQUENCE [LARGE SCALE GENOMIC DNA]</scope>
    <source>
        <strain evidence="12 13">NC64A</strain>
    </source>
</reference>
<dbReference type="eggNOG" id="KOG1231">
    <property type="taxonomic scope" value="Eukaryota"/>
</dbReference>
<dbReference type="PROSITE" id="PS51379">
    <property type="entry name" value="4FE4S_FER_2"/>
    <property type="match status" value="1"/>
</dbReference>
<dbReference type="KEGG" id="cvr:CHLNCDRAFT_29307"/>
<dbReference type="GO" id="GO:0008720">
    <property type="term" value="F:D-lactate dehydrogenase (NAD+) activity"/>
    <property type="evidence" value="ECO:0007669"/>
    <property type="project" value="TreeGrafter"/>
</dbReference>
<dbReference type="Gene3D" id="1.10.45.10">
    <property type="entry name" value="Vanillyl-alcohol Oxidase, Chain A, domain 4"/>
    <property type="match status" value="1"/>
</dbReference>
<sequence>MRRRAASVVGARLGVLVSSAEQQAGLATTSSGGLFGTAGRLPGAGARVGGAGQARAAAAVPAATAAVKVQPSLLPLTRTDEFGAVSILESEAEASFVPQTFENVDGRRIEDGRYAAFTKDLTEVAGVPATRQFTDKVRTFAYGTDASFYRLNPKMVVKIHSEEEVRKILPLALKHQVPVTFRAAGTSLSGQALTDSVLLKLSHTGRNFRSYTVHGDGSTITVEPGLIGGEVNRILAAHKSKGKHPVQYKIGPDPSSIDSCMVGGIVSNNSSGMCCGVSQNTYHTLKDMRIVFVDGSVLDTADPASRAAFLQSHSKLVEGVVALAKRVQADRQLANLIRRKFAIKCTTGYSLNALVDFHTDDPIEMIKRLMVGSEGTLGFVSQVTYNTVPEWPHKASAFVVFPDVMSACQGASVLRDQTSVDAVEMFDRASLRECESNEDMLRLVPDIKGADPMAASLLIECRGSTEEDLAARIEEIHAALRKSGLPFGAKAAEPQPLEAYEFKHDPRDFKVFWDVRRGLIPIVGAARKPGTSMLLEDVACPVDKLGQMTVDLMDMFQRHGYDDAFLFGHALEGNLHLVFSQGFRTPEELTRFHTMFDELCHIVATKHSGSLKGEHGTGRNVAPYVEMEWGTKATELMWELKELFDPDYILNPGVILNKDPLVHVKNLKPSPAANPLVNRCIECGFCESNCPSRDITLTPRQRIAVYKELFRMRSIENRTAAQQQRLDEMAQIFEYDGQDTCAADGMCQEKCPVKINTGELIKQLRSDEMAEARRASGLAMTVANNFSTTAWAFNKLLNVVNVAHSVLGATPIKAISSALNKATGHMVPEWNPYMPKGAAPLNMNPPKPAAAERGVPRKVVYVPACVTRIMGPSKGDYETAPVHEKLLSLFNKAGYEVVYPEGLSASCCGMMFNSRGFKDAAAKKGSELEAALLKASENGKWPVVCDTSPCLAQIKSGLSDPALRFSLYEPVEFIRHFLLDKLEFSKVRDNIAVHIPCSSKKMGIEETFMKVASMCAENVVNTNVPCCGMAGDRGMRYPELTGASLQHLNVGGCSDGYSTSRTCEMSLSNHSGINFRGLVYLVDEATQPKAAAAAEKQA</sequence>